<sequence length="39" mass="4507">MRIAARLCVPTLFPVFFRKLGSARDYIFDTRNFAITGKN</sequence>
<dbReference type="AlphaFoldDB" id="A0A0A9EUN5"/>
<reference evidence="1" key="1">
    <citation type="submission" date="2014-09" db="EMBL/GenBank/DDBJ databases">
        <authorList>
            <person name="Magalhaes I.L.F."/>
            <person name="Oliveira U."/>
            <person name="Santos F.R."/>
            <person name="Vidigal T.H.D.A."/>
            <person name="Brescovit A.D."/>
            <person name="Santos A.J."/>
        </authorList>
    </citation>
    <scope>NUCLEOTIDE SEQUENCE</scope>
    <source>
        <tissue evidence="1">Shoot tissue taken approximately 20 cm above the soil surface</tissue>
    </source>
</reference>
<reference evidence="1" key="2">
    <citation type="journal article" date="2015" name="Data Brief">
        <title>Shoot transcriptome of the giant reed, Arundo donax.</title>
        <authorList>
            <person name="Barrero R.A."/>
            <person name="Guerrero F.D."/>
            <person name="Moolhuijzen P."/>
            <person name="Goolsby J.A."/>
            <person name="Tidwell J."/>
            <person name="Bellgard S.E."/>
            <person name="Bellgard M.I."/>
        </authorList>
    </citation>
    <scope>NUCLEOTIDE SEQUENCE</scope>
    <source>
        <tissue evidence="1">Shoot tissue taken approximately 20 cm above the soil surface</tissue>
    </source>
</reference>
<protein>
    <submittedName>
        <fullName evidence="1">Uncharacterized protein</fullName>
    </submittedName>
</protein>
<name>A0A0A9EUN5_ARUDO</name>
<proteinExistence type="predicted"/>
<organism evidence="1">
    <name type="scientific">Arundo donax</name>
    <name type="common">Giant reed</name>
    <name type="synonym">Donax arundinaceus</name>
    <dbReference type="NCBI Taxonomy" id="35708"/>
    <lineage>
        <taxon>Eukaryota</taxon>
        <taxon>Viridiplantae</taxon>
        <taxon>Streptophyta</taxon>
        <taxon>Embryophyta</taxon>
        <taxon>Tracheophyta</taxon>
        <taxon>Spermatophyta</taxon>
        <taxon>Magnoliopsida</taxon>
        <taxon>Liliopsida</taxon>
        <taxon>Poales</taxon>
        <taxon>Poaceae</taxon>
        <taxon>PACMAD clade</taxon>
        <taxon>Arundinoideae</taxon>
        <taxon>Arundineae</taxon>
        <taxon>Arundo</taxon>
    </lineage>
</organism>
<evidence type="ECO:0000313" key="1">
    <source>
        <dbReference type="EMBL" id="JAD99747.1"/>
    </source>
</evidence>
<dbReference type="EMBL" id="GBRH01198148">
    <property type="protein sequence ID" value="JAD99747.1"/>
    <property type="molecule type" value="Transcribed_RNA"/>
</dbReference>
<accession>A0A0A9EUN5</accession>